<gene>
    <name evidence="2" type="ORF">SAMEA2070301_02114</name>
</gene>
<organism evidence="2 3">
    <name type="scientific">Mycobacteroides abscessus subsp. abscessus</name>
    <dbReference type="NCBI Taxonomy" id="1185650"/>
    <lineage>
        <taxon>Bacteria</taxon>
        <taxon>Bacillati</taxon>
        <taxon>Actinomycetota</taxon>
        <taxon>Actinomycetes</taxon>
        <taxon>Mycobacteriales</taxon>
        <taxon>Mycobacteriaceae</taxon>
        <taxon>Mycobacteroides</taxon>
        <taxon>Mycobacteroides abscessus</taxon>
    </lineage>
</organism>
<accession>A0AB38CXV6</accession>
<dbReference type="InterPro" id="IPR013762">
    <property type="entry name" value="Integrase-like_cat_sf"/>
</dbReference>
<proteinExistence type="predicted"/>
<evidence type="ECO:0000313" key="2">
    <source>
        <dbReference type="EMBL" id="SIA75919.1"/>
    </source>
</evidence>
<name>A0AB38CXV6_9MYCO</name>
<dbReference type="Proteomes" id="UP000185210">
    <property type="component" value="Unassembled WGS sequence"/>
</dbReference>
<protein>
    <submittedName>
        <fullName evidence="2">Site specific recombinase</fullName>
    </submittedName>
</protein>
<reference evidence="2 3" key="1">
    <citation type="submission" date="2016-11" db="EMBL/GenBank/DDBJ databases">
        <authorList>
            <consortium name="Pathogen Informatics"/>
        </authorList>
    </citation>
    <scope>NUCLEOTIDE SEQUENCE [LARGE SCALE GENOMIC DNA]</scope>
    <source>
        <strain evidence="2 3">104</strain>
    </source>
</reference>
<evidence type="ECO:0000313" key="3">
    <source>
        <dbReference type="Proteomes" id="UP000185210"/>
    </source>
</evidence>
<dbReference type="GO" id="GO:0003677">
    <property type="term" value="F:DNA binding"/>
    <property type="evidence" value="ECO:0007669"/>
    <property type="project" value="InterPro"/>
</dbReference>
<dbReference type="SUPFAM" id="SSF56349">
    <property type="entry name" value="DNA breaking-rejoining enzymes"/>
    <property type="match status" value="1"/>
</dbReference>
<dbReference type="Gene3D" id="1.10.443.10">
    <property type="entry name" value="Intergrase catalytic core"/>
    <property type="match status" value="1"/>
</dbReference>
<dbReference type="AlphaFoldDB" id="A0AB38CXV6"/>
<evidence type="ECO:0000256" key="1">
    <source>
        <dbReference type="ARBA" id="ARBA00023172"/>
    </source>
</evidence>
<dbReference type="EMBL" id="FSHM01000002">
    <property type="protein sequence ID" value="SIA75919.1"/>
    <property type="molecule type" value="Genomic_DNA"/>
</dbReference>
<sequence>MWGKLTKAAGVCPIRLHDARHSCGTALHLRNVPLAVTAKWLGCADASVTRCAPLALFWVSLSPWTGSLNCVNVGNSVWHSLGHWDRRQWDAAMLHACNAVDATGKKRHPKFGVGRRFKVTVRESVDIVGAMAFPTLNIAEMRFPVAVKSELPEKRPDIADVLYGVHRCAHGHGDELPSGFELVDYVSNTMFPFRAGKDGSLNLPAAVILGLLAVAVFAPENVGQHAPADDCFLSWSQHKFRVNESWGKQAEFRDLLAREGVCCKIR</sequence>
<comment type="caution">
    <text evidence="2">The sequence shown here is derived from an EMBL/GenBank/DDBJ whole genome shotgun (WGS) entry which is preliminary data.</text>
</comment>
<keyword evidence="1" id="KW-0233">DNA recombination</keyword>
<dbReference type="GO" id="GO:0006310">
    <property type="term" value="P:DNA recombination"/>
    <property type="evidence" value="ECO:0007669"/>
    <property type="project" value="UniProtKB-KW"/>
</dbReference>
<dbReference type="GO" id="GO:0015074">
    <property type="term" value="P:DNA integration"/>
    <property type="evidence" value="ECO:0007669"/>
    <property type="project" value="InterPro"/>
</dbReference>
<dbReference type="InterPro" id="IPR011010">
    <property type="entry name" value="DNA_brk_join_enz"/>
</dbReference>